<dbReference type="EMBL" id="CADCSZ010000099">
    <property type="protein sequence ID" value="CAA9238560.1"/>
    <property type="molecule type" value="Genomic_DNA"/>
</dbReference>
<evidence type="ECO:0000313" key="2">
    <source>
        <dbReference type="EMBL" id="CAA9238560.1"/>
    </source>
</evidence>
<protein>
    <submittedName>
        <fullName evidence="2">Glycerophosphoryl diester phosphodiesterase</fullName>
        <ecNumber evidence="2">3.1.4.46</ecNumber>
    </submittedName>
</protein>
<feature type="compositionally biased region" description="Gly residues" evidence="1">
    <location>
        <begin position="232"/>
        <end position="241"/>
    </location>
</feature>
<feature type="compositionally biased region" description="Low complexity" evidence="1">
    <location>
        <begin position="125"/>
        <end position="135"/>
    </location>
</feature>
<gene>
    <name evidence="2" type="ORF">AVDCRST_MAG76-1635</name>
</gene>
<feature type="compositionally biased region" description="Low complexity" evidence="1">
    <location>
        <begin position="1"/>
        <end position="16"/>
    </location>
</feature>
<sequence length="286" mass="30411">DGQPVAGAAGAGLRPPGRSPGGTVFHDLRPQPGGGGRGRRPGARRAPQPRRPPGGLPRRHRRPHDRRHRPDRRPDPRSAAGAGQRPLVAARRGGRPRCGARRPAAAGPGPRGSTPRRRHLGRGPGRLPRSAAQPRHQADRARRRPLRGPAGRGAGGGRPDRRRDRRLVQRRSHRCLQGRGDRHRHLVRASGGGGSGAGPRLGRARPGGGADPFGHTGAAPLRWGRRRHPGLGARGARGGAGRARVDDRRRGRDAPPRRARGRRGDDRLPERPGPGARGARGAVASL</sequence>
<feature type="compositionally biased region" description="Low complexity" evidence="1">
    <location>
        <begin position="101"/>
        <end position="113"/>
    </location>
</feature>
<feature type="region of interest" description="Disordered" evidence="1">
    <location>
        <begin position="1"/>
        <end position="286"/>
    </location>
</feature>
<feature type="compositionally biased region" description="Basic residues" evidence="1">
    <location>
        <begin position="57"/>
        <end position="71"/>
    </location>
</feature>
<feature type="compositionally biased region" description="Low complexity" evidence="1">
    <location>
        <begin position="273"/>
        <end position="286"/>
    </location>
</feature>
<dbReference type="GO" id="GO:0008889">
    <property type="term" value="F:glycerophosphodiester phosphodiesterase activity"/>
    <property type="evidence" value="ECO:0007669"/>
    <property type="project" value="UniProtKB-EC"/>
</dbReference>
<evidence type="ECO:0000256" key="1">
    <source>
        <dbReference type="SAM" id="MobiDB-lite"/>
    </source>
</evidence>
<keyword evidence="2" id="KW-0378">Hydrolase</keyword>
<reference evidence="2" key="1">
    <citation type="submission" date="2020-02" db="EMBL/GenBank/DDBJ databases">
        <authorList>
            <person name="Meier V. D."/>
        </authorList>
    </citation>
    <scope>NUCLEOTIDE SEQUENCE</scope>
    <source>
        <strain evidence="2">AVDCRST_MAG76</strain>
    </source>
</reference>
<proteinExistence type="predicted"/>
<name>A0A6J4HZL9_9ACTN</name>
<organism evidence="2">
    <name type="scientific">uncultured Acidimicrobiales bacterium</name>
    <dbReference type="NCBI Taxonomy" id="310071"/>
    <lineage>
        <taxon>Bacteria</taxon>
        <taxon>Bacillati</taxon>
        <taxon>Actinomycetota</taxon>
        <taxon>Acidimicrobiia</taxon>
        <taxon>Acidimicrobiales</taxon>
        <taxon>environmental samples</taxon>
    </lineage>
</organism>
<feature type="non-terminal residue" evidence="2">
    <location>
        <position position="1"/>
    </location>
</feature>
<feature type="compositionally biased region" description="Gly residues" evidence="1">
    <location>
        <begin position="190"/>
        <end position="211"/>
    </location>
</feature>
<feature type="compositionally biased region" description="Basic and acidic residues" evidence="1">
    <location>
        <begin position="243"/>
        <end position="270"/>
    </location>
</feature>
<dbReference type="AlphaFoldDB" id="A0A6J4HZL9"/>
<accession>A0A6J4HZL9</accession>
<dbReference type="EC" id="3.1.4.46" evidence="2"/>
<feature type="compositionally biased region" description="Basic residues" evidence="1">
    <location>
        <begin position="163"/>
        <end position="187"/>
    </location>
</feature>
<feature type="non-terminal residue" evidence="2">
    <location>
        <position position="286"/>
    </location>
</feature>